<name>A0A6G1CRV3_9ORYZ</name>
<dbReference type="EMBL" id="SPHZ02000008">
    <property type="protein sequence ID" value="KAF0902333.1"/>
    <property type="molecule type" value="Genomic_DNA"/>
</dbReference>
<proteinExistence type="predicted"/>
<protein>
    <submittedName>
        <fullName evidence="2">Uncharacterized protein</fullName>
    </submittedName>
</protein>
<feature type="region of interest" description="Disordered" evidence="1">
    <location>
        <begin position="1"/>
        <end position="64"/>
    </location>
</feature>
<gene>
    <name evidence="2" type="ORF">E2562_016184</name>
</gene>
<accession>A0A6G1CRV3</accession>
<evidence type="ECO:0000313" key="2">
    <source>
        <dbReference type="EMBL" id="KAF0902333.1"/>
    </source>
</evidence>
<dbReference type="Proteomes" id="UP000479710">
    <property type="component" value="Unassembled WGS sequence"/>
</dbReference>
<reference evidence="2 3" key="1">
    <citation type="submission" date="2019-11" db="EMBL/GenBank/DDBJ databases">
        <title>Whole genome sequence of Oryza granulata.</title>
        <authorList>
            <person name="Li W."/>
        </authorList>
    </citation>
    <scope>NUCLEOTIDE SEQUENCE [LARGE SCALE GENOMIC DNA]</scope>
    <source>
        <strain evidence="3">cv. Menghai</strain>
        <tissue evidence="2">Leaf</tissue>
    </source>
</reference>
<keyword evidence="3" id="KW-1185">Reference proteome</keyword>
<sequence length="64" mass="7002">MLCQSGSRQGFRRQHLHRQGPKAKGRGGSQAGQGVKRLNAERDSRAARRSGQADGRSTQAKENK</sequence>
<comment type="caution">
    <text evidence="2">The sequence shown here is derived from an EMBL/GenBank/DDBJ whole genome shotgun (WGS) entry which is preliminary data.</text>
</comment>
<evidence type="ECO:0000256" key="1">
    <source>
        <dbReference type="SAM" id="MobiDB-lite"/>
    </source>
</evidence>
<dbReference type="AlphaFoldDB" id="A0A6G1CRV3"/>
<feature type="compositionally biased region" description="Basic residues" evidence="1">
    <location>
        <begin position="10"/>
        <end position="25"/>
    </location>
</feature>
<evidence type="ECO:0000313" key="3">
    <source>
        <dbReference type="Proteomes" id="UP000479710"/>
    </source>
</evidence>
<organism evidence="2 3">
    <name type="scientific">Oryza meyeriana var. granulata</name>
    <dbReference type="NCBI Taxonomy" id="110450"/>
    <lineage>
        <taxon>Eukaryota</taxon>
        <taxon>Viridiplantae</taxon>
        <taxon>Streptophyta</taxon>
        <taxon>Embryophyta</taxon>
        <taxon>Tracheophyta</taxon>
        <taxon>Spermatophyta</taxon>
        <taxon>Magnoliopsida</taxon>
        <taxon>Liliopsida</taxon>
        <taxon>Poales</taxon>
        <taxon>Poaceae</taxon>
        <taxon>BOP clade</taxon>
        <taxon>Oryzoideae</taxon>
        <taxon>Oryzeae</taxon>
        <taxon>Oryzinae</taxon>
        <taxon>Oryza</taxon>
        <taxon>Oryza meyeriana</taxon>
    </lineage>
</organism>